<comment type="caution">
    <text evidence="1">The sequence shown here is derived from an EMBL/GenBank/DDBJ whole genome shotgun (WGS) entry which is preliminary data.</text>
</comment>
<dbReference type="NCBIfam" id="TIGR00752">
    <property type="entry name" value="slp"/>
    <property type="match status" value="1"/>
</dbReference>
<dbReference type="PIRSF" id="PIRSF004982">
    <property type="entry name" value="SlP"/>
    <property type="match status" value="1"/>
</dbReference>
<dbReference type="AlphaFoldDB" id="K8WCA5"/>
<name>K8WCA5_9GAMM</name>
<dbReference type="GO" id="GO:0019867">
    <property type="term" value="C:outer membrane"/>
    <property type="evidence" value="ECO:0007669"/>
    <property type="project" value="InterPro"/>
</dbReference>
<dbReference type="RefSeq" id="WP_008915630.1">
    <property type="nucleotide sequence ID" value="NZ_CM001773.1"/>
</dbReference>
<evidence type="ECO:0000313" key="2">
    <source>
        <dbReference type="Proteomes" id="UP000010290"/>
    </source>
</evidence>
<dbReference type="PATRIC" id="fig|1141660.3.peg.1809"/>
<dbReference type="PROSITE" id="PS51257">
    <property type="entry name" value="PROKAR_LIPOPROTEIN"/>
    <property type="match status" value="1"/>
</dbReference>
<reference evidence="1 2" key="1">
    <citation type="journal article" date="2012" name="BMC Genomics">
        <title>Comparative genomics of bacteria in the genus Providencia isolated from wild Drosophila melanogaster.</title>
        <authorList>
            <person name="Galac M.R."/>
            <person name="Lazzaro B.P."/>
        </authorList>
    </citation>
    <scope>NUCLEOTIDE SEQUENCE [LARGE SCALE GENOMIC DNA]</scope>
    <source>
        <strain evidence="1 2">DSM 19967</strain>
    </source>
</reference>
<dbReference type="Proteomes" id="UP000010290">
    <property type="component" value="Chromosome"/>
</dbReference>
<proteinExistence type="predicted"/>
<protein>
    <recommendedName>
        <fullName evidence="3">Outer membrane lipoprotein</fullName>
    </recommendedName>
</protein>
<dbReference type="InterPro" id="IPR004658">
    <property type="entry name" value="OMP_Slp"/>
</dbReference>
<sequence length="203" mass="22087">MEKKLNYRSALKIVLFAGVLALTGCVSIPSSIQGSSPNPAVNLASVQNAPEMYVGQEGRFGGKVISVFNEPSRTRLEIAVMPLNKYDAAPELNTASEGRIYAYANGFLDPADFKGRYITVVGKITGVKAGKIGEIAYNYVTLNVTGYQRWNMAQSVIMPPVGPWGYGGYYGDPYFYNHPWGYGYGYGYGYPGGVAPVQTYLTE</sequence>
<accession>K8WCA5</accession>
<dbReference type="PANTHER" id="PTHR37530:SF1">
    <property type="entry name" value="OUTER MEMBRANE PROTEIN SLP"/>
    <property type="match status" value="1"/>
</dbReference>
<keyword evidence="2" id="KW-1185">Reference proteome</keyword>
<dbReference type="PANTHER" id="PTHR37530">
    <property type="entry name" value="OUTER MEMBRANE PROTEIN SLP"/>
    <property type="match status" value="1"/>
</dbReference>
<dbReference type="EMBL" id="AKKN01000008">
    <property type="protein sequence ID" value="EKT57521.1"/>
    <property type="molecule type" value="Genomic_DNA"/>
</dbReference>
<organism evidence="1 2">
    <name type="scientific">Providencia sneebia DSM 19967</name>
    <dbReference type="NCBI Taxonomy" id="1141660"/>
    <lineage>
        <taxon>Bacteria</taxon>
        <taxon>Pseudomonadati</taxon>
        <taxon>Pseudomonadota</taxon>
        <taxon>Gammaproteobacteria</taxon>
        <taxon>Enterobacterales</taxon>
        <taxon>Morganellaceae</taxon>
        <taxon>Providencia</taxon>
    </lineage>
</organism>
<dbReference type="HOGENOM" id="CLU_100924_0_0_6"/>
<gene>
    <name evidence="1" type="ORF">OO7_09060</name>
</gene>
<dbReference type="Pfam" id="PF03843">
    <property type="entry name" value="Slp"/>
    <property type="match status" value="1"/>
</dbReference>
<evidence type="ECO:0000313" key="1">
    <source>
        <dbReference type="EMBL" id="EKT57521.1"/>
    </source>
</evidence>
<evidence type="ECO:0008006" key="3">
    <source>
        <dbReference type="Google" id="ProtNLM"/>
    </source>
</evidence>
<dbReference type="OrthoDB" id="5295757at2"/>